<feature type="domain" description="Rab-GAP TBC" evidence="12">
    <location>
        <begin position="125"/>
        <end position="317"/>
    </location>
</feature>
<keyword evidence="13" id="KW-1185">Reference proteome</keyword>
<organism evidence="13 14">
    <name type="scientific">Aythya fuligula</name>
    <name type="common">Tufted duck</name>
    <name type="synonym">Anas fuligula</name>
    <dbReference type="NCBI Taxonomy" id="219594"/>
    <lineage>
        <taxon>Eukaryota</taxon>
        <taxon>Metazoa</taxon>
        <taxon>Chordata</taxon>
        <taxon>Craniata</taxon>
        <taxon>Vertebrata</taxon>
        <taxon>Euteleostomi</taxon>
        <taxon>Archelosauria</taxon>
        <taxon>Archosauria</taxon>
        <taxon>Dinosauria</taxon>
        <taxon>Saurischia</taxon>
        <taxon>Theropoda</taxon>
        <taxon>Coelurosauria</taxon>
        <taxon>Aves</taxon>
        <taxon>Neognathae</taxon>
        <taxon>Galloanserae</taxon>
        <taxon>Anseriformes</taxon>
        <taxon>Anatidae</taxon>
        <taxon>Aythyinae</taxon>
        <taxon>Aythya</taxon>
    </lineage>
</organism>
<feature type="region of interest" description="Disordered" evidence="11">
    <location>
        <begin position="385"/>
        <end position="518"/>
    </location>
</feature>
<dbReference type="KEGG" id="aful:116488896"/>
<keyword evidence="3" id="KW-0343">GTPase activation</keyword>
<keyword evidence="5" id="KW-0007">Acetylation</keyword>
<evidence type="ECO:0000256" key="2">
    <source>
        <dbReference type="ARBA" id="ARBA00004555"/>
    </source>
</evidence>
<feature type="compositionally biased region" description="Basic and acidic residues" evidence="11">
    <location>
        <begin position="507"/>
        <end position="518"/>
    </location>
</feature>
<dbReference type="PANTHER" id="PTHR47219:SF19">
    <property type="entry name" value="USP6 N-TERMINAL-LIKE PROTEIN ISOFORM X1"/>
    <property type="match status" value="1"/>
</dbReference>
<evidence type="ECO:0000313" key="14">
    <source>
        <dbReference type="RefSeq" id="XP_032042778.1"/>
    </source>
</evidence>
<feature type="region of interest" description="Disordered" evidence="11">
    <location>
        <begin position="537"/>
        <end position="558"/>
    </location>
</feature>
<feature type="compositionally biased region" description="Polar residues" evidence="11">
    <location>
        <begin position="541"/>
        <end position="557"/>
    </location>
</feature>
<dbReference type="FunFam" id="1.10.10.750:FF:000001">
    <property type="entry name" value="TBC1 domain family member 10A"/>
    <property type="match status" value="1"/>
</dbReference>
<dbReference type="FunFam" id="1.10.472.80:FF:000019">
    <property type="entry name" value="USP6 N-terminal like"/>
    <property type="match status" value="1"/>
</dbReference>
<keyword evidence="4" id="KW-0597">Phosphoprotein</keyword>
<dbReference type="InParanoid" id="A0A6J3CZM4"/>
<dbReference type="InterPro" id="IPR000195">
    <property type="entry name" value="Rab-GAP-TBC_dom"/>
</dbReference>
<evidence type="ECO:0000256" key="5">
    <source>
        <dbReference type="ARBA" id="ARBA00022990"/>
    </source>
</evidence>
<name>A0A6J3CZM4_AYTFU</name>
<comment type="function">
    <text evidence="8">Acts as a GTPase-activating protein for RAB5A and RAB43. Involved in receptor trafficking. In complex with EPS8 inhibits internalization of EGFR. Involved in retrograde transport from the endocytic pathway to the Golgi apparatus. Involved in the transport of Shiga toxin from early and recycling endosomes to the trans-Golgi network. Required for structural integrity of the Golgi complex.</text>
</comment>
<gene>
    <name evidence="14" type="primary">USP6NL</name>
</gene>
<dbReference type="GO" id="GO:0031410">
    <property type="term" value="C:cytoplasmic vesicle"/>
    <property type="evidence" value="ECO:0007669"/>
    <property type="project" value="UniProtKB-SubCell"/>
</dbReference>
<accession>A0A6J3CZM4</accession>
<dbReference type="GO" id="GO:0031267">
    <property type="term" value="F:small GTPase binding"/>
    <property type="evidence" value="ECO:0007669"/>
    <property type="project" value="TreeGrafter"/>
</dbReference>
<evidence type="ECO:0000256" key="7">
    <source>
        <dbReference type="ARBA" id="ARBA00023329"/>
    </source>
</evidence>
<comment type="subunit">
    <text evidence="9">Interacts with EPS8.</text>
</comment>
<feature type="compositionally biased region" description="Polar residues" evidence="11">
    <location>
        <begin position="627"/>
        <end position="638"/>
    </location>
</feature>
<evidence type="ECO:0000256" key="10">
    <source>
        <dbReference type="ARBA" id="ARBA00070172"/>
    </source>
</evidence>
<feature type="compositionally biased region" description="Polar residues" evidence="11">
    <location>
        <begin position="660"/>
        <end position="685"/>
    </location>
</feature>
<protein>
    <recommendedName>
        <fullName evidence="10">USP6 N-terminal-like protein</fullName>
    </recommendedName>
</protein>
<evidence type="ECO:0000256" key="1">
    <source>
        <dbReference type="ARBA" id="ARBA00004541"/>
    </source>
</evidence>
<feature type="compositionally biased region" description="Polar residues" evidence="11">
    <location>
        <begin position="835"/>
        <end position="847"/>
    </location>
</feature>
<dbReference type="AlphaFoldDB" id="A0A6J3CZM4"/>
<evidence type="ECO:0000256" key="6">
    <source>
        <dbReference type="ARBA" id="ARBA00023034"/>
    </source>
</evidence>
<dbReference type="FunFam" id="1.10.8.270:FF:000010">
    <property type="entry name" value="Putative USP6 N-terminal-like protein"/>
    <property type="match status" value="1"/>
</dbReference>
<evidence type="ECO:0000256" key="3">
    <source>
        <dbReference type="ARBA" id="ARBA00022468"/>
    </source>
</evidence>
<evidence type="ECO:0000313" key="13">
    <source>
        <dbReference type="Proteomes" id="UP000504639"/>
    </source>
</evidence>
<dbReference type="GeneID" id="116488896"/>
<dbReference type="SUPFAM" id="SSF47923">
    <property type="entry name" value="Ypt/Rab-GAP domain of gyp1p"/>
    <property type="match status" value="2"/>
</dbReference>
<dbReference type="GO" id="GO:0005096">
    <property type="term" value="F:GTPase activator activity"/>
    <property type="evidence" value="ECO:0007669"/>
    <property type="project" value="UniProtKB-KW"/>
</dbReference>
<evidence type="ECO:0000256" key="9">
    <source>
        <dbReference type="ARBA" id="ARBA00064037"/>
    </source>
</evidence>
<feature type="compositionally biased region" description="Low complexity" evidence="11">
    <location>
        <begin position="494"/>
        <end position="506"/>
    </location>
</feature>
<dbReference type="InterPro" id="IPR050302">
    <property type="entry name" value="Rab_GAP_TBC_domain"/>
</dbReference>
<dbReference type="Gene3D" id="1.10.8.270">
    <property type="entry name" value="putative rabgap domain of human tbc1 domain family member 14 like domains"/>
    <property type="match status" value="1"/>
</dbReference>
<dbReference type="Gene3D" id="1.10.10.750">
    <property type="entry name" value="Ypt/Rab-GAP domain of gyp1p, domain 1"/>
    <property type="match status" value="1"/>
</dbReference>
<dbReference type="CTD" id="9712"/>
<dbReference type="GO" id="GO:0005794">
    <property type="term" value="C:Golgi apparatus"/>
    <property type="evidence" value="ECO:0007669"/>
    <property type="project" value="UniProtKB-SubCell"/>
</dbReference>
<dbReference type="PROSITE" id="PS50086">
    <property type="entry name" value="TBC_RABGAP"/>
    <property type="match status" value="1"/>
</dbReference>
<dbReference type="Pfam" id="PF00566">
    <property type="entry name" value="RabGAP-TBC"/>
    <property type="match status" value="1"/>
</dbReference>
<evidence type="ECO:0000259" key="12">
    <source>
        <dbReference type="PROSITE" id="PS50086"/>
    </source>
</evidence>
<evidence type="ECO:0000256" key="8">
    <source>
        <dbReference type="ARBA" id="ARBA00059926"/>
    </source>
</evidence>
<dbReference type="RefSeq" id="XP_032042778.1">
    <property type="nucleotide sequence ID" value="XM_032186887.1"/>
</dbReference>
<sequence>MIQVLQIVKDLVSPARRRTDAAKKGADAEQDAAVKLAQERAEIVAKYDRGRDGAQIEPWEDADYHLYKVTDRFGFLHPEELPVHDAAIEKQKHLEIERTTKWLKMLKSWEKYKNSEKFHRRIYKGIPLQFRGQVWSLLLDVPKMKKEMKDFYNELKCQARGSSPDIRQIDLDVNRTYRDHIMFRDRYGVKQQSLFHVLAAYSIYNTEVGYCQGMSQITALLLMYMNEEDAFWALVKLLSGPKHAMHGFFIPGFPKLLRFQEHHDKILKKFLSKLKQHLDSQEMSTSFYTTKWFFQCFLDRTPFTLSLRLWDIYILEGERVLTAMSYTIMKLHRKHLMKLQMEELVEFLQETLAKDFFYEDDFVIEQLQNSISELKRAKLDLPVAGKEDEFPKKPLGQIPSGPQPAMPNSTPMLNGQNSTGTQTARRTERRPSSGEEPESSPNNRKRINSLEKQPSLKQQKSRPIDTQSIQSKTEVDARRKPQPMGQDNSRQYDNAAANQNSNAISNTRREFVPKWNKPSDIKIMEKTMKLTAEVKGRPINHSVSGSPPGSAETQPLNVKQKMRVLDADEGKRGSNASQYDNVPEADIENENFVEEMLERAHPQSPRHVAYSNSPRKQADKIPAPLKLSNNYTFTSQPRSPKYSLPSDGPPHGLNVKQPLPSYNNPPTYHGNSPKHVSSIGNTSSIPLHYHGNRTSPSGRPYGSFISADYSPDKLQVNSYPANRQNPLSPAPARIEVAPVDAYTSNLRSPPGVKFIIPPVDYLPEDRKWPDAAYIYRHEPYRQPWNQDINTGHLDNFQKYQHFQATPFQDHAFPAVSVDGPIRYRTSPNFEEHGSPQYQYSGPSAQAQHYRNRNDGLSMHESVLL</sequence>
<feature type="region of interest" description="Disordered" evidence="11">
    <location>
        <begin position="825"/>
        <end position="847"/>
    </location>
</feature>
<dbReference type="Proteomes" id="UP000504639">
    <property type="component" value="Chromosome 1"/>
</dbReference>
<dbReference type="Gene3D" id="1.10.472.80">
    <property type="entry name" value="Ypt/Rab-GAP domain of gyp1p, domain 3"/>
    <property type="match status" value="1"/>
</dbReference>
<evidence type="ECO:0000256" key="11">
    <source>
        <dbReference type="SAM" id="MobiDB-lite"/>
    </source>
</evidence>
<feature type="compositionally biased region" description="Polar residues" evidence="11">
    <location>
        <begin position="406"/>
        <end position="424"/>
    </location>
</feature>
<evidence type="ECO:0000256" key="4">
    <source>
        <dbReference type="ARBA" id="ARBA00022553"/>
    </source>
</evidence>
<dbReference type="InterPro" id="IPR035969">
    <property type="entry name" value="Rab-GAP_TBC_sf"/>
</dbReference>
<comment type="subcellular location">
    <subcellularLocation>
        <location evidence="1">Cytoplasmic vesicle</location>
    </subcellularLocation>
    <subcellularLocation>
        <location evidence="2">Golgi apparatus</location>
    </subcellularLocation>
</comment>
<keyword evidence="6" id="KW-0333">Golgi apparatus</keyword>
<dbReference type="SMART" id="SM00164">
    <property type="entry name" value="TBC"/>
    <property type="match status" value="1"/>
</dbReference>
<reference evidence="14" key="1">
    <citation type="submission" date="2025-08" db="UniProtKB">
        <authorList>
            <consortium name="RefSeq"/>
        </authorList>
    </citation>
    <scope>IDENTIFICATION</scope>
    <source>
        <tissue evidence="14">Lung</tissue>
    </source>
</reference>
<feature type="region of interest" description="Disordered" evidence="11">
    <location>
        <begin position="600"/>
        <end position="698"/>
    </location>
</feature>
<proteinExistence type="predicted"/>
<dbReference type="PANTHER" id="PTHR47219">
    <property type="entry name" value="RAB GTPASE-ACTIVATING PROTEIN 1-LIKE"/>
    <property type="match status" value="1"/>
</dbReference>
<keyword evidence="7" id="KW-0968">Cytoplasmic vesicle</keyword>